<dbReference type="KEGG" id="rca:Rcas_3967"/>
<dbReference type="RefSeq" id="WP_012122423.1">
    <property type="nucleotide sequence ID" value="NC_009767.1"/>
</dbReference>
<dbReference type="InterPro" id="IPR045851">
    <property type="entry name" value="AMP-bd_C_sf"/>
</dbReference>
<dbReference type="CDD" id="cd04433">
    <property type="entry name" value="AFD_class_I"/>
    <property type="match status" value="1"/>
</dbReference>
<evidence type="ECO:0000313" key="5">
    <source>
        <dbReference type="EMBL" id="ABU60000.1"/>
    </source>
</evidence>
<dbReference type="OrthoDB" id="9781737at2"/>
<name>A7NR04_ROSCS</name>
<dbReference type="GO" id="GO:0016405">
    <property type="term" value="F:CoA-ligase activity"/>
    <property type="evidence" value="ECO:0007669"/>
    <property type="project" value="TreeGrafter"/>
</dbReference>
<evidence type="ECO:0000256" key="1">
    <source>
        <dbReference type="ARBA" id="ARBA00006432"/>
    </source>
</evidence>
<proteinExistence type="inferred from homology"/>
<dbReference type="eggNOG" id="COG0318">
    <property type="taxonomic scope" value="Bacteria"/>
</dbReference>
<dbReference type="SUPFAM" id="SSF56801">
    <property type="entry name" value="Acetyl-CoA synthetase-like"/>
    <property type="match status" value="1"/>
</dbReference>
<comment type="similarity">
    <text evidence="1">Belongs to the ATP-dependent AMP-binding enzyme family.</text>
</comment>
<dbReference type="InterPro" id="IPR042099">
    <property type="entry name" value="ANL_N_sf"/>
</dbReference>
<protein>
    <submittedName>
        <fullName evidence="5">AMP-dependent synthetase and ligase</fullName>
    </submittedName>
</protein>
<dbReference type="PANTHER" id="PTHR24096">
    <property type="entry name" value="LONG-CHAIN-FATTY-ACID--COA LIGASE"/>
    <property type="match status" value="1"/>
</dbReference>
<dbReference type="STRING" id="383372.Rcas_3967"/>
<dbReference type="PROSITE" id="PS00455">
    <property type="entry name" value="AMP_BINDING"/>
    <property type="match status" value="1"/>
</dbReference>
<gene>
    <name evidence="5" type="ordered locus">Rcas_3967</name>
</gene>
<dbReference type="InterPro" id="IPR020845">
    <property type="entry name" value="AMP-binding_CS"/>
</dbReference>
<dbReference type="EMBL" id="CP000804">
    <property type="protein sequence ID" value="ABU60000.1"/>
    <property type="molecule type" value="Genomic_DNA"/>
</dbReference>
<dbReference type="Gene3D" id="3.30.300.30">
    <property type="match status" value="1"/>
</dbReference>
<dbReference type="Proteomes" id="UP000000263">
    <property type="component" value="Chromosome"/>
</dbReference>
<evidence type="ECO:0000313" key="6">
    <source>
        <dbReference type="Proteomes" id="UP000000263"/>
    </source>
</evidence>
<dbReference type="Gene3D" id="3.40.50.12780">
    <property type="entry name" value="N-terminal domain of ligase-like"/>
    <property type="match status" value="1"/>
</dbReference>
<feature type="domain" description="AMP-dependent synthetase/ligase" evidence="3">
    <location>
        <begin position="10"/>
        <end position="318"/>
    </location>
</feature>
<evidence type="ECO:0000256" key="2">
    <source>
        <dbReference type="ARBA" id="ARBA00022598"/>
    </source>
</evidence>
<dbReference type="AlphaFoldDB" id="A7NR04"/>
<evidence type="ECO:0000259" key="3">
    <source>
        <dbReference type="Pfam" id="PF00501"/>
    </source>
</evidence>
<dbReference type="Pfam" id="PF13193">
    <property type="entry name" value="AMP-binding_C"/>
    <property type="match status" value="1"/>
</dbReference>
<dbReference type="PANTHER" id="PTHR24096:SF149">
    <property type="entry name" value="AMP-BINDING DOMAIN-CONTAINING PROTEIN-RELATED"/>
    <property type="match status" value="1"/>
</dbReference>
<dbReference type="HOGENOM" id="CLU_000022_59_13_0"/>
<dbReference type="InterPro" id="IPR025110">
    <property type="entry name" value="AMP-bd_C"/>
</dbReference>
<organism evidence="5 6">
    <name type="scientific">Roseiflexus castenholzii (strain DSM 13941 / HLO8)</name>
    <dbReference type="NCBI Taxonomy" id="383372"/>
    <lineage>
        <taxon>Bacteria</taxon>
        <taxon>Bacillati</taxon>
        <taxon>Chloroflexota</taxon>
        <taxon>Chloroflexia</taxon>
        <taxon>Chloroflexales</taxon>
        <taxon>Roseiflexineae</taxon>
        <taxon>Roseiflexaceae</taxon>
        <taxon>Roseiflexus</taxon>
    </lineage>
</organism>
<keyword evidence="2 5" id="KW-0436">Ligase</keyword>
<feature type="domain" description="AMP-binding enzyme C-terminal" evidence="4">
    <location>
        <begin position="365"/>
        <end position="433"/>
    </location>
</feature>
<accession>A7NR04</accession>
<dbReference type="Pfam" id="PF00501">
    <property type="entry name" value="AMP-binding"/>
    <property type="match status" value="1"/>
</dbReference>
<evidence type="ECO:0000259" key="4">
    <source>
        <dbReference type="Pfam" id="PF13193"/>
    </source>
</evidence>
<sequence length="447" mass="49629">MAIEWLIDRMAQLRNDTAIVWQGASVSYGDLIDRVARWRVILDEAGIAEGQVVSIEGDYSPGAISLLLALIARNAIIVPLTASVAAHRDEFLSIAEVQAVISFDAGDGWRIERRDIPVTHALTCTLITRGHPGLVLFSSGSTGKSKAALHDFVPLLEKFKVPRHRQVTLTFLLLDHIGGINTLFYTLSNGGTAVSVRSRDPDEVCAAIERYAVELLPTSPTFLNLILMSEAYRRYDLSSLKLITYGTEVMPETTLQRVREAFPGVRLQQTYGLSELGILRSKSRDDGSLWVKVGGEGFETKVVDGVLYVRAKSAMLGYLNAPSPFDEEGWMNTQDMVEVDGEYIRILGRRTEIINVGGQKVYPAEVESVLMQLPNVRDATVYGEKNPITGQIVAARLNLIEPEDLDSLKKRVRAWCREHLAPFKTPVKITIADGEQFSARFKKMRRA</sequence>
<dbReference type="InterPro" id="IPR000873">
    <property type="entry name" value="AMP-dep_synth/lig_dom"/>
</dbReference>
<keyword evidence="6" id="KW-1185">Reference proteome</keyword>
<reference evidence="5 6" key="1">
    <citation type="submission" date="2007-08" db="EMBL/GenBank/DDBJ databases">
        <title>Complete sequence of Roseiflexus castenholzii DSM 13941.</title>
        <authorList>
            <consortium name="US DOE Joint Genome Institute"/>
            <person name="Copeland A."/>
            <person name="Lucas S."/>
            <person name="Lapidus A."/>
            <person name="Barry K."/>
            <person name="Glavina del Rio T."/>
            <person name="Dalin E."/>
            <person name="Tice H."/>
            <person name="Pitluck S."/>
            <person name="Thompson L.S."/>
            <person name="Brettin T."/>
            <person name="Bruce D."/>
            <person name="Detter J.C."/>
            <person name="Han C."/>
            <person name="Tapia R."/>
            <person name="Schmutz J."/>
            <person name="Larimer F."/>
            <person name="Land M."/>
            <person name="Hauser L."/>
            <person name="Kyrpides N."/>
            <person name="Mikhailova N."/>
            <person name="Bryant D.A."/>
            <person name="Hanada S."/>
            <person name="Tsukatani Y."/>
            <person name="Richardson P."/>
        </authorList>
    </citation>
    <scope>NUCLEOTIDE SEQUENCE [LARGE SCALE GENOMIC DNA]</scope>
    <source>
        <strain evidence="6">DSM 13941 / HLO8</strain>
    </source>
</reference>